<dbReference type="PRINTS" id="PR00455">
    <property type="entry name" value="HTHTETR"/>
</dbReference>
<dbReference type="Pfam" id="PF21597">
    <property type="entry name" value="TetR_C_43"/>
    <property type="match status" value="1"/>
</dbReference>
<dbReference type="PANTHER" id="PTHR30055:SF234">
    <property type="entry name" value="HTH-TYPE TRANSCRIPTIONAL REGULATOR BETI"/>
    <property type="match status" value="1"/>
</dbReference>
<dbReference type="PROSITE" id="PS50977">
    <property type="entry name" value="HTH_TETR_2"/>
    <property type="match status" value="1"/>
</dbReference>
<protein>
    <submittedName>
        <fullName evidence="6">AcrR family transcriptional regulator</fullName>
    </submittedName>
</protein>
<reference evidence="6 7" key="1">
    <citation type="submission" date="2023-07" db="EMBL/GenBank/DDBJ databases">
        <title>Sequencing the genomes of 1000 actinobacteria strains.</title>
        <authorList>
            <person name="Klenk H.-P."/>
        </authorList>
    </citation>
    <scope>NUCLEOTIDE SEQUENCE [LARGE SCALE GENOMIC DNA]</scope>
    <source>
        <strain evidence="6 7">DSM 46740</strain>
    </source>
</reference>
<evidence type="ECO:0000256" key="2">
    <source>
        <dbReference type="ARBA" id="ARBA00023125"/>
    </source>
</evidence>
<evidence type="ECO:0000313" key="7">
    <source>
        <dbReference type="Proteomes" id="UP001225356"/>
    </source>
</evidence>
<keyword evidence="3" id="KW-0804">Transcription</keyword>
<evidence type="ECO:0000256" key="4">
    <source>
        <dbReference type="PROSITE-ProRule" id="PRU00335"/>
    </source>
</evidence>
<sequence>MTNAEQVPQALSRRPKRADARRNYETLISAARDAFAEDGVSASLEDIARRAKVGIGTLYRHFPTRQDLFESVYVEEVEALCRTADDLADLPPWDALSRWLHRFVRYTATKRALAEALNRDSGIFHTCRTAIYAAGEPLLQRAQQAGTARSDTNFDDVLRLLNGITMSHFVEPGQLDRVVNMALDGLRHQPPAAGAGA</sequence>
<keyword evidence="7" id="KW-1185">Reference proteome</keyword>
<keyword evidence="1" id="KW-0805">Transcription regulation</keyword>
<accession>A0ABT9QFB6</accession>
<evidence type="ECO:0000256" key="1">
    <source>
        <dbReference type="ARBA" id="ARBA00023015"/>
    </source>
</evidence>
<dbReference type="Proteomes" id="UP001225356">
    <property type="component" value="Unassembled WGS sequence"/>
</dbReference>
<feature type="DNA-binding region" description="H-T-H motif" evidence="4">
    <location>
        <begin position="43"/>
        <end position="62"/>
    </location>
</feature>
<evidence type="ECO:0000313" key="6">
    <source>
        <dbReference type="EMBL" id="MDP9845455.1"/>
    </source>
</evidence>
<comment type="caution">
    <text evidence="6">The sequence shown here is derived from an EMBL/GenBank/DDBJ whole genome shotgun (WGS) entry which is preliminary data.</text>
</comment>
<keyword evidence="2 4" id="KW-0238">DNA-binding</keyword>
<dbReference type="RefSeq" id="WP_307561110.1">
    <property type="nucleotide sequence ID" value="NZ_JAUSQU010000001.1"/>
</dbReference>
<dbReference type="EMBL" id="JAUSQU010000001">
    <property type="protein sequence ID" value="MDP9845455.1"/>
    <property type="molecule type" value="Genomic_DNA"/>
</dbReference>
<feature type="domain" description="HTH tetR-type" evidence="5">
    <location>
        <begin position="21"/>
        <end position="80"/>
    </location>
</feature>
<dbReference type="InterPro" id="IPR049445">
    <property type="entry name" value="TetR_SbtR-like_C"/>
</dbReference>
<dbReference type="InterPro" id="IPR009057">
    <property type="entry name" value="Homeodomain-like_sf"/>
</dbReference>
<dbReference type="InterPro" id="IPR001647">
    <property type="entry name" value="HTH_TetR"/>
</dbReference>
<dbReference type="InterPro" id="IPR036271">
    <property type="entry name" value="Tet_transcr_reg_TetR-rel_C_sf"/>
</dbReference>
<evidence type="ECO:0000259" key="5">
    <source>
        <dbReference type="PROSITE" id="PS50977"/>
    </source>
</evidence>
<name>A0ABT9QFB6_9ACTN</name>
<evidence type="ECO:0000256" key="3">
    <source>
        <dbReference type="ARBA" id="ARBA00023163"/>
    </source>
</evidence>
<dbReference type="SUPFAM" id="SSF46689">
    <property type="entry name" value="Homeodomain-like"/>
    <property type="match status" value="1"/>
</dbReference>
<dbReference type="PANTHER" id="PTHR30055">
    <property type="entry name" value="HTH-TYPE TRANSCRIPTIONAL REGULATOR RUTR"/>
    <property type="match status" value="1"/>
</dbReference>
<dbReference type="InterPro" id="IPR050109">
    <property type="entry name" value="HTH-type_TetR-like_transc_reg"/>
</dbReference>
<organism evidence="6 7">
    <name type="scientific">Streptosporangium lutulentum</name>
    <dbReference type="NCBI Taxonomy" id="1461250"/>
    <lineage>
        <taxon>Bacteria</taxon>
        <taxon>Bacillati</taxon>
        <taxon>Actinomycetota</taxon>
        <taxon>Actinomycetes</taxon>
        <taxon>Streptosporangiales</taxon>
        <taxon>Streptosporangiaceae</taxon>
        <taxon>Streptosporangium</taxon>
    </lineage>
</organism>
<dbReference type="SUPFAM" id="SSF48498">
    <property type="entry name" value="Tetracyclin repressor-like, C-terminal domain"/>
    <property type="match status" value="1"/>
</dbReference>
<dbReference type="Gene3D" id="1.10.357.10">
    <property type="entry name" value="Tetracycline Repressor, domain 2"/>
    <property type="match status" value="1"/>
</dbReference>
<proteinExistence type="predicted"/>
<dbReference type="Pfam" id="PF00440">
    <property type="entry name" value="TetR_N"/>
    <property type="match status" value="1"/>
</dbReference>
<gene>
    <name evidence="6" type="ORF">J2853_004666</name>
</gene>